<dbReference type="PROSITE" id="PS50863">
    <property type="entry name" value="B3"/>
    <property type="match status" value="1"/>
</dbReference>
<evidence type="ECO:0000259" key="7">
    <source>
        <dbReference type="PROSITE" id="PS50863"/>
    </source>
</evidence>
<dbReference type="InterPro" id="IPR003340">
    <property type="entry name" value="B3_DNA-bd"/>
</dbReference>
<keyword evidence="5" id="KW-0539">Nucleus</keyword>
<dbReference type="GO" id="GO:0005634">
    <property type="term" value="C:nucleus"/>
    <property type="evidence" value="ECO:0007669"/>
    <property type="project" value="UniProtKB-SubCell"/>
</dbReference>
<dbReference type="InterPro" id="IPR044837">
    <property type="entry name" value="REM16-like"/>
</dbReference>
<dbReference type="GO" id="GO:0003677">
    <property type="term" value="F:DNA binding"/>
    <property type="evidence" value="ECO:0007669"/>
    <property type="project" value="UniProtKB-KW"/>
</dbReference>
<keyword evidence="9" id="KW-1185">Reference proteome</keyword>
<sequence>MVAPKRTSYEEIRQRRVEENKKRLEEFNLKKLSQDLRNATQKPTPVKPRVLRKPVDLTPSRRSSRIAVKPPPNYKDVPLEPLGRTRRSPYQRRDLLNRVYASDEERVHAIERADEIQSDLDPAFPSFIKPMLQSHVTGGFWLGLPSHFCKTHLPPEDEMITLVDENGEESSTKYLAEKTGLSGGWRGFAIDHQLVDGDALVFQLIRPTEFKVYIVRAYESVIKTENPEGNDKESDVTHLNSSAKRIRASSLLSSLFLIKC</sequence>
<dbReference type="EMBL" id="BDDD01000472">
    <property type="protein sequence ID" value="GAV66352.1"/>
    <property type="molecule type" value="Genomic_DNA"/>
</dbReference>
<evidence type="ECO:0000256" key="3">
    <source>
        <dbReference type="ARBA" id="ARBA00023125"/>
    </source>
</evidence>
<reference evidence="9" key="1">
    <citation type="submission" date="2016-04" db="EMBL/GenBank/DDBJ databases">
        <title>Cephalotus genome sequencing.</title>
        <authorList>
            <person name="Fukushima K."/>
            <person name="Hasebe M."/>
            <person name="Fang X."/>
        </authorList>
    </citation>
    <scope>NUCLEOTIDE SEQUENCE [LARGE SCALE GENOMIC DNA]</scope>
    <source>
        <strain evidence="9">cv. St1</strain>
    </source>
</reference>
<protein>
    <submittedName>
        <fullName evidence="8">B3 domain-containing protein</fullName>
    </submittedName>
</protein>
<dbReference type="PANTHER" id="PTHR31391:SF99">
    <property type="entry name" value="B3 DOMAIN-CONTAINING PROTEIN OS06G0194400"/>
    <property type="match status" value="1"/>
</dbReference>
<dbReference type="PANTHER" id="PTHR31391">
    <property type="entry name" value="B3 DOMAIN-CONTAINING PROTEIN OS11G0197600-RELATED"/>
    <property type="match status" value="1"/>
</dbReference>
<dbReference type="Pfam" id="PF02362">
    <property type="entry name" value="B3"/>
    <property type="match status" value="1"/>
</dbReference>
<dbReference type="Gene3D" id="2.40.330.10">
    <property type="entry name" value="DNA-binding pseudobarrel domain"/>
    <property type="match status" value="1"/>
</dbReference>
<dbReference type="FunCoup" id="A0A1Q3BEU2">
    <property type="interactions" value="83"/>
</dbReference>
<evidence type="ECO:0000256" key="5">
    <source>
        <dbReference type="ARBA" id="ARBA00023242"/>
    </source>
</evidence>
<dbReference type="STRING" id="3775.A0A1Q3BEU2"/>
<dbReference type="SUPFAM" id="SSF101936">
    <property type="entry name" value="DNA-binding pseudobarrel domain"/>
    <property type="match status" value="1"/>
</dbReference>
<keyword evidence="4" id="KW-0804">Transcription</keyword>
<dbReference type="OrthoDB" id="1909330at2759"/>
<dbReference type="Proteomes" id="UP000187406">
    <property type="component" value="Unassembled WGS sequence"/>
</dbReference>
<dbReference type="SMART" id="SM01019">
    <property type="entry name" value="B3"/>
    <property type="match status" value="1"/>
</dbReference>
<comment type="subcellular location">
    <subcellularLocation>
        <location evidence="1">Nucleus</location>
    </subcellularLocation>
</comment>
<dbReference type="InParanoid" id="A0A1Q3BEU2"/>
<keyword evidence="3" id="KW-0238">DNA-binding</keyword>
<dbReference type="InterPro" id="IPR015300">
    <property type="entry name" value="DNA-bd_pseudobarrel_sf"/>
</dbReference>
<comment type="caution">
    <text evidence="8">The sequence shown here is derived from an EMBL/GenBank/DDBJ whole genome shotgun (WGS) entry which is preliminary data.</text>
</comment>
<evidence type="ECO:0000256" key="6">
    <source>
        <dbReference type="SAM" id="MobiDB-lite"/>
    </source>
</evidence>
<proteinExistence type="predicted"/>
<evidence type="ECO:0000256" key="1">
    <source>
        <dbReference type="ARBA" id="ARBA00004123"/>
    </source>
</evidence>
<name>A0A1Q3BEU2_CEPFO</name>
<evidence type="ECO:0000256" key="4">
    <source>
        <dbReference type="ARBA" id="ARBA00023163"/>
    </source>
</evidence>
<dbReference type="AlphaFoldDB" id="A0A1Q3BEU2"/>
<feature type="domain" description="TF-B3" evidence="7">
    <location>
        <begin position="127"/>
        <end position="218"/>
    </location>
</feature>
<evidence type="ECO:0000256" key="2">
    <source>
        <dbReference type="ARBA" id="ARBA00023015"/>
    </source>
</evidence>
<organism evidence="8 9">
    <name type="scientific">Cephalotus follicularis</name>
    <name type="common">Albany pitcher plant</name>
    <dbReference type="NCBI Taxonomy" id="3775"/>
    <lineage>
        <taxon>Eukaryota</taxon>
        <taxon>Viridiplantae</taxon>
        <taxon>Streptophyta</taxon>
        <taxon>Embryophyta</taxon>
        <taxon>Tracheophyta</taxon>
        <taxon>Spermatophyta</taxon>
        <taxon>Magnoliopsida</taxon>
        <taxon>eudicotyledons</taxon>
        <taxon>Gunneridae</taxon>
        <taxon>Pentapetalae</taxon>
        <taxon>rosids</taxon>
        <taxon>fabids</taxon>
        <taxon>Oxalidales</taxon>
        <taxon>Cephalotaceae</taxon>
        <taxon>Cephalotus</taxon>
    </lineage>
</organism>
<gene>
    <name evidence="8" type="ORF">CFOL_v3_09862</name>
</gene>
<accession>A0A1Q3BEU2</accession>
<feature type="region of interest" description="Disordered" evidence="6">
    <location>
        <begin position="34"/>
        <end position="85"/>
    </location>
</feature>
<evidence type="ECO:0000313" key="8">
    <source>
        <dbReference type="EMBL" id="GAV66352.1"/>
    </source>
</evidence>
<evidence type="ECO:0000313" key="9">
    <source>
        <dbReference type="Proteomes" id="UP000187406"/>
    </source>
</evidence>
<keyword evidence="2" id="KW-0805">Transcription regulation</keyword>
<dbReference type="CDD" id="cd10017">
    <property type="entry name" value="B3_DNA"/>
    <property type="match status" value="1"/>
</dbReference>